<name>A4BTC0_9GAMM</name>
<dbReference type="OrthoDB" id="191143at2"/>
<evidence type="ECO:0000313" key="3">
    <source>
        <dbReference type="Proteomes" id="UP000003374"/>
    </source>
</evidence>
<keyword evidence="3" id="KW-1185">Reference proteome</keyword>
<protein>
    <submittedName>
        <fullName evidence="2">Uncharacterized protein</fullName>
    </submittedName>
</protein>
<dbReference type="HOGENOM" id="CLU_1667542_0_0_6"/>
<comment type="caution">
    <text evidence="2">The sequence shown here is derived from an EMBL/GenBank/DDBJ whole genome shotgun (WGS) entry which is preliminary data.</text>
</comment>
<sequence>MVDFWGKSGIIMAILPYTWLSGSAELMGDTVEREVSGFGNPTFRMPVNLYGVPALTLKEFKDYQQNLIVGVSLRVNAPWGQYDPSRAVNISTNRWPHDRRRRGEGRPSAEPACGRPASVSHRPTQFGQDLRQQRRVVPHRQWLRFAGRRLQYRWGGGL</sequence>
<dbReference type="AlphaFoldDB" id="A4BTC0"/>
<feature type="region of interest" description="Disordered" evidence="1">
    <location>
        <begin position="94"/>
        <end position="133"/>
    </location>
</feature>
<dbReference type="RefSeq" id="WP_005001095.1">
    <property type="nucleotide sequence ID" value="NZ_CH672427.1"/>
</dbReference>
<dbReference type="EMBL" id="AAOF01000013">
    <property type="protein sequence ID" value="EAR21022.1"/>
    <property type="molecule type" value="Genomic_DNA"/>
</dbReference>
<gene>
    <name evidence="2" type="ORF">NB231_07627</name>
</gene>
<evidence type="ECO:0000313" key="2">
    <source>
        <dbReference type="EMBL" id="EAR21022.1"/>
    </source>
</evidence>
<dbReference type="Proteomes" id="UP000003374">
    <property type="component" value="Unassembled WGS sequence"/>
</dbReference>
<organism evidence="2 3">
    <name type="scientific">Nitrococcus mobilis Nb-231</name>
    <dbReference type="NCBI Taxonomy" id="314278"/>
    <lineage>
        <taxon>Bacteria</taxon>
        <taxon>Pseudomonadati</taxon>
        <taxon>Pseudomonadota</taxon>
        <taxon>Gammaproteobacteria</taxon>
        <taxon>Chromatiales</taxon>
        <taxon>Ectothiorhodospiraceae</taxon>
        <taxon>Nitrococcus</taxon>
    </lineage>
</organism>
<accession>A4BTC0</accession>
<proteinExistence type="predicted"/>
<dbReference type="InterPro" id="IPR025737">
    <property type="entry name" value="FApF"/>
</dbReference>
<dbReference type="Pfam" id="PF13557">
    <property type="entry name" value="Phenol_MetA_deg"/>
    <property type="match status" value="1"/>
</dbReference>
<reference evidence="2 3" key="1">
    <citation type="submission" date="2006-02" db="EMBL/GenBank/DDBJ databases">
        <authorList>
            <person name="Waterbury J."/>
            <person name="Ferriera S."/>
            <person name="Johnson J."/>
            <person name="Kravitz S."/>
            <person name="Halpern A."/>
            <person name="Remington K."/>
            <person name="Beeson K."/>
            <person name="Tran B."/>
            <person name="Rogers Y.-H."/>
            <person name="Friedman R."/>
            <person name="Venter J.C."/>
        </authorList>
    </citation>
    <scope>NUCLEOTIDE SEQUENCE [LARGE SCALE GENOMIC DNA]</scope>
    <source>
        <strain evidence="2 3">Nb-231</strain>
    </source>
</reference>
<evidence type="ECO:0000256" key="1">
    <source>
        <dbReference type="SAM" id="MobiDB-lite"/>
    </source>
</evidence>
<dbReference type="eggNOG" id="COG4313">
    <property type="taxonomic scope" value="Bacteria"/>
</dbReference>